<dbReference type="GO" id="GO:0060828">
    <property type="term" value="P:regulation of canonical Wnt signaling pathway"/>
    <property type="evidence" value="ECO:0007669"/>
    <property type="project" value="InterPro"/>
</dbReference>
<sequence length="147" mass="16524">MSSSEHSSAQRSRSPTPLRMLNGCDACRNPACSQLETEAIAAVREMAPFVTSICISEVLARTPDLIFLNVVTLEGNCFCVELTQRGWRICSDRMDCMYGDFRKLELHAKYFETIYALMGGISTEFREKFAANLSERLAQHVSSEEVQ</sequence>
<comment type="similarity">
    <text evidence="1">Belongs to the GSKIP family.</text>
</comment>
<dbReference type="PANTHER" id="PTHR12490:SF4">
    <property type="entry name" value="GSK3B-INTERACTING PROTEIN"/>
    <property type="match status" value="1"/>
</dbReference>
<protein>
    <submittedName>
        <fullName evidence="3">GSK3-beta interaction protein</fullName>
    </submittedName>
</protein>
<dbReference type="InterPro" id="IPR037395">
    <property type="entry name" value="GSKIP"/>
</dbReference>
<dbReference type="InterPro" id="IPR023231">
    <property type="entry name" value="GSKIP_dom_sf"/>
</dbReference>
<dbReference type="SUPFAM" id="SSF103107">
    <property type="entry name" value="Hypothetical protein c14orf129, hspc210"/>
    <property type="match status" value="1"/>
</dbReference>
<dbReference type="AlphaFoldDB" id="A0AAD4NE10"/>
<evidence type="ECO:0000259" key="2">
    <source>
        <dbReference type="Pfam" id="PF05303"/>
    </source>
</evidence>
<evidence type="ECO:0000313" key="4">
    <source>
        <dbReference type="Proteomes" id="UP001201812"/>
    </source>
</evidence>
<evidence type="ECO:0000313" key="3">
    <source>
        <dbReference type="EMBL" id="KAI1721900.1"/>
    </source>
</evidence>
<keyword evidence="4" id="KW-1185">Reference proteome</keyword>
<dbReference type="Gene3D" id="3.30.2280.10">
    <property type="entry name" value="Hypothetical protein (hspc210)"/>
    <property type="match status" value="1"/>
</dbReference>
<dbReference type="PANTHER" id="PTHR12490">
    <property type="entry name" value="GSK3B-INTERACTING PROTEIN"/>
    <property type="match status" value="1"/>
</dbReference>
<dbReference type="EMBL" id="JAKKPZ010000004">
    <property type="protein sequence ID" value="KAI1721900.1"/>
    <property type="molecule type" value="Genomic_DNA"/>
</dbReference>
<accession>A0AAD4NE10</accession>
<gene>
    <name evidence="3" type="ORF">DdX_04187</name>
</gene>
<feature type="domain" description="GSKIP" evidence="2">
    <location>
        <begin position="36"/>
        <end position="139"/>
    </location>
</feature>
<dbReference type="GO" id="GO:0051018">
    <property type="term" value="F:protein kinase A binding"/>
    <property type="evidence" value="ECO:0007669"/>
    <property type="project" value="TreeGrafter"/>
</dbReference>
<comment type="caution">
    <text evidence="3">The sequence shown here is derived from an EMBL/GenBank/DDBJ whole genome shotgun (WGS) entry which is preliminary data.</text>
</comment>
<dbReference type="Proteomes" id="UP001201812">
    <property type="component" value="Unassembled WGS sequence"/>
</dbReference>
<dbReference type="GO" id="GO:0005737">
    <property type="term" value="C:cytoplasm"/>
    <property type="evidence" value="ECO:0007669"/>
    <property type="project" value="TreeGrafter"/>
</dbReference>
<evidence type="ECO:0000256" key="1">
    <source>
        <dbReference type="ARBA" id="ARBA00009571"/>
    </source>
</evidence>
<dbReference type="InterPro" id="IPR007967">
    <property type="entry name" value="GSKIP_dom"/>
</dbReference>
<organism evidence="3 4">
    <name type="scientific">Ditylenchus destructor</name>
    <dbReference type="NCBI Taxonomy" id="166010"/>
    <lineage>
        <taxon>Eukaryota</taxon>
        <taxon>Metazoa</taxon>
        <taxon>Ecdysozoa</taxon>
        <taxon>Nematoda</taxon>
        <taxon>Chromadorea</taxon>
        <taxon>Rhabditida</taxon>
        <taxon>Tylenchina</taxon>
        <taxon>Tylenchomorpha</taxon>
        <taxon>Sphaerularioidea</taxon>
        <taxon>Anguinidae</taxon>
        <taxon>Anguininae</taxon>
        <taxon>Ditylenchus</taxon>
    </lineage>
</organism>
<proteinExistence type="inferred from homology"/>
<name>A0AAD4NE10_9BILA</name>
<dbReference type="Pfam" id="PF05303">
    <property type="entry name" value="GSKIP_dom"/>
    <property type="match status" value="1"/>
</dbReference>
<reference evidence="3" key="1">
    <citation type="submission" date="2022-01" db="EMBL/GenBank/DDBJ databases">
        <title>Genome Sequence Resource for Two Populations of Ditylenchus destructor, the Migratory Endoparasitic Phytonematode.</title>
        <authorList>
            <person name="Zhang H."/>
            <person name="Lin R."/>
            <person name="Xie B."/>
        </authorList>
    </citation>
    <scope>NUCLEOTIDE SEQUENCE</scope>
    <source>
        <strain evidence="3">BazhouSP</strain>
    </source>
</reference>
<dbReference type="GO" id="GO:0019207">
    <property type="term" value="F:kinase regulator activity"/>
    <property type="evidence" value="ECO:0007669"/>
    <property type="project" value="TreeGrafter"/>
</dbReference>